<proteinExistence type="inferred from homology"/>
<evidence type="ECO:0000256" key="4">
    <source>
        <dbReference type="PIRSR" id="PIRSR600407-2"/>
    </source>
</evidence>
<dbReference type="GO" id="GO:0045134">
    <property type="term" value="F:UDP phosphatase activity"/>
    <property type="evidence" value="ECO:0007669"/>
    <property type="project" value="TreeGrafter"/>
</dbReference>
<dbReference type="PROSITE" id="PS01238">
    <property type="entry name" value="GDA1_CD39_NTPASE"/>
    <property type="match status" value="1"/>
</dbReference>
<dbReference type="OrthoDB" id="6372431at2759"/>
<dbReference type="Pfam" id="PF01150">
    <property type="entry name" value="GDA1_CD39"/>
    <property type="match status" value="1"/>
</dbReference>
<dbReference type="GO" id="GO:0000139">
    <property type="term" value="C:Golgi membrane"/>
    <property type="evidence" value="ECO:0007669"/>
    <property type="project" value="EnsemblFungi"/>
</dbReference>
<evidence type="ECO:0000256" key="1">
    <source>
        <dbReference type="ARBA" id="ARBA00009283"/>
    </source>
</evidence>
<feature type="region of interest" description="Disordered" evidence="6">
    <location>
        <begin position="596"/>
        <end position="630"/>
    </location>
</feature>
<keyword evidence="9" id="KW-1185">Reference proteome</keyword>
<evidence type="ECO:0000256" key="2">
    <source>
        <dbReference type="ARBA" id="ARBA00022801"/>
    </source>
</evidence>
<gene>
    <name evidence="8" type="primary">KAFR0L00600</name>
    <name evidence="8" type="ORF">KAFR_0L00600</name>
</gene>
<keyword evidence="7" id="KW-0812">Transmembrane</keyword>
<accession>H2B217</accession>
<dbReference type="FunCoup" id="H2B217">
    <property type="interactions" value="271"/>
</dbReference>
<feature type="binding site" evidence="4">
    <location>
        <begin position="186"/>
        <end position="190"/>
    </location>
    <ligand>
        <name>ATP</name>
        <dbReference type="ChEBI" id="CHEBI:30616"/>
    </ligand>
</feature>
<evidence type="ECO:0000256" key="3">
    <source>
        <dbReference type="PIRSR" id="PIRSR600407-1"/>
    </source>
</evidence>
<dbReference type="RefSeq" id="XP_003959802.1">
    <property type="nucleotide sequence ID" value="XM_003959753.1"/>
</dbReference>
<dbReference type="AlphaFoldDB" id="H2B217"/>
<dbReference type="GO" id="GO:0017111">
    <property type="term" value="F:ribonucleoside triphosphate phosphatase activity"/>
    <property type="evidence" value="ECO:0007669"/>
    <property type="project" value="EnsemblFungi"/>
</dbReference>
<feature type="compositionally biased region" description="Low complexity" evidence="6">
    <location>
        <begin position="614"/>
        <end position="626"/>
    </location>
</feature>
<keyword evidence="4" id="KW-0067">ATP-binding</keyword>
<keyword evidence="2 5" id="KW-0378">Hydrolase</keyword>
<dbReference type="GeneID" id="13886875"/>
<dbReference type="eggNOG" id="KOG1386">
    <property type="taxonomic scope" value="Eukaryota"/>
</dbReference>
<feature type="active site" description="Proton acceptor" evidence="3">
    <location>
        <position position="151"/>
    </location>
</feature>
<dbReference type="HOGENOM" id="CLU_010246_3_3_1"/>
<dbReference type="GO" id="GO:0005524">
    <property type="term" value="F:ATP binding"/>
    <property type="evidence" value="ECO:0007669"/>
    <property type="project" value="UniProtKB-KW"/>
</dbReference>
<dbReference type="Proteomes" id="UP000005220">
    <property type="component" value="Chromosome 12"/>
</dbReference>
<dbReference type="InParanoid" id="H2B217"/>
<comment type="similarity">
    <text evidence="1 5">Belongs to the GDA1/CD39 NTPase family.</text>
</comment>
<dbReference type="PANTHER" id="PTHR11782">
    <property type="entry name" value="ADENOSINE/GUANOSINE DIPHOSPHATASE"/>
    <property type="match status" value="1"/>
</dbReference>
<dbReference type="GO" id="GO:0004382">
    <property type="term" value="F:GDP phosphatase activity"/>
    <property type="evidence" value="ECO:0007669"/>
    <property type="project" value="TreeGrafter"/>
</dbReference>
<dbReference type="STRING" id="1071382.H2B217"/>
<protein>
    <recommendedName>
        <fullName evidence="10">Golgi apyrase</fullName>
    </recommendedName>
</protein>
<evidence type="ECO:0000256" key="7">
    <source>
        <dbReference type="SAM" id="Phobius"/>
    </source>
</evidence>
<keyword evidence="4" id="KW-0547">Nucleotide-binding</keyword>
<dbReference type="Gene3D" id="3.30.420.40">
    <property type="match status" value="1"/>
</dbReference>
<feature type="transmembrane region" description="Helical" evidence="7">
    <location>
        <begin position="501"/>
        <end position="520"/>
    </location>
</feature>
<dbReference type="GO" id="GO:0006256">
    <property type="term" value="P:UDP catabolic process"/>
    <property type="evidence" value="ECO:0007669"/>
    <property type="project" value="TreeGrafter"/>
</dbReference>
<dbReference type="PANTHER" id="PTHR11782:SF121">
    <property type="entry name" value="NUCLEOSIDE-DIPHOSPHATASE MIG-23"/>
    <property type="match status" value="1"/>
</dbReference>
<evidence type="ECO:0000256" key="5">
    <source>
        <dbReference type="RuleBase" id="RU003833"/>
    </source>
</evidence>
<dbReference type="EMBL" id="HE650832">
    <property type="protein sequence ID" value="CCF60667.1"/>
    <property type="molecule type" value="Genomic_DNA"/>
</dbReference>
<dbReference type="KEGG" id="kaf:KAFR_0L00600"/>
<dbReference type="CDD" id="cd24039">
    <property type="entry name" value="ASKHA_NBD_YND1-like"/>
    <property type="match status" value="1"/>
</dbReference>
<name>H2B217_KAZAF</name>
<feature type="compositionally biased region" description="Polar residues" evidence="6">
    <location>
        <begin position="601"/>
        <end position="612"/>
    </location>
</feature>
<dbReference type="GO" id="GO:0046036">
    <property type="term" value="P:CTP metabolic process"/>
    <property type="evidence" value="ECO:0007669"/>
    <property type="project" value="TreeGrafter"/>
</dbReference>
<sequence length="643" mass="72979">MFVDSLTKDFYGVVIDAGSSGSRIHIFKWQNPNYPDDESTIPNMLHSVPQIYQSPEWTHKITPGLSSYEHKADKAFSDHVKPLLEFAEEIIPKEKLRDTPVFIQATAGMRLLPDKKREKILKNLCTGINKYNKFLLQDCNSQIEVIDGEMEGIYGWLGLNYLSGHFNNYELTEANHFSFGFMDMGGASAQIAFVPSDPAEIKKHRDDIATVYLKSINGDVQAWNVFVSTWLGFGANQARKRYLAQLINALPENTNDYDDDDLTTRKITDPCMPSGCERKFEFKGKKFSAIGSGNFEQCSKSIYPLLLKNLPCEDEPCLFNGVHTPKIDFEKDRFVGISEYWYTPNDVFKLGGPYDYKKFSKSVEEFCNTDWQTIKKNSDSGEYNSTPVEFLADTCFKSNWILNILHEGFNMPYERTNNLSLEDNTPDHPTFQSLGSLQDIELSWTLGKILLYASGGVTAGSRSVHVGVEPSEIQAKISGKSFILGSLPLSTSSNLFKSENLWSFFTIMILIVFLLYFSFWKRTLLRHFQLHKLNHLINLIKMKVAKFRNSHAMFEPLSQLEEGMFPPDDGNRDNLNNFKMGSKSMSNLRRDISRQEIGRPMSSTSSTANSPVVSPLSQRNSSSQSSKKLKTAFSLADFSKFDH</sequence>
<reference evidence="8 9" key="1">
    <citation type="journal article" date="2011" name="Proc. Natl. Acad. Sci. U.S.A.">
        <title>Evolutionary erosion of yeast sex chromosomes by mating-type switching accidents.</title>
        <authorList>
            <person name="Gordon J.L."/>
            <person name="Armisen D."/>
            <person name="Proux-Wera E."/>
            <person name="Oheigeartaigh S.S."/>
            <person name="Byrne K.P."/>
            <person name="Wolfe K.H."/>
        </authorList>
    </citation>
    <scope>NUCLEOTIDE SEQUENCE [LARGE SCALE GENOMIC DNA]</scope>
    <source>
        <strain evidence="9">ATCC 22294 / BCRC 22015 / CBS 2517 / CECT 1963 / NBRC 1671 / NRRL Y-8276</strain>
    </source>
</reference>
<evidence type="ECO:0000313" key="8">
    <source>
        <dbReference type="EMBL" id="CCF60667.1"/>
    </source>
</evidence>
<dbReference type="InterPro" id="IPR000407">
    <property type="entry name" value="GDA1_CD39_NTPase"/>
</dbReference>
<evidence type="ECO:0008006" key="10">
    <source>
        <dbReference type="Google" id="ProtNLM"/>
    </source>
</evidence>
<organism evidence="8 9">
    <name type="scientific">Kazachstania africana (strain ATCC 22294 / BCRC 22015 / CBS 2517 / CECT 1963 / NBRC 1671 / NRRL Y-8276)</name>
    <name type="common">Yeast</name>
    <name type="synonym">Kluyveromyces africanus</name>
    <dbReference type="NCBI Taxonomy" id="1071382"/>
    <lineage>
        <taxon>Eukaryota</taxon>
        <taxon>Fungi</taxon>
        <taxon>Dikarya</taxon>
        <taxon>Ascomycota</taxon>
        <taxon>Saccharomycotina</taxon>
        <taxon>Saccharomycetes</taxon>
        <taxon>Saccharomycetales</taxon>
        <taxon>Saccharomycetaceae</taxon>
        <taxon>Kazachstania</taxon>
    </lineage>
</organism>
<keyword evidence="7" id="KW-0472">Membrane</keyword>
<evidence type="ECO:0000313" key="9">
    <source>
        <dbReference type="Proteomes" id="UP000005220"/>
    </source>
</evidence>
<dbReference type="Gene3D" id="3.30.420.150">
    <property type="entry name" value="Exopolyphosphatase. Domain 2"/>
    <property type="match status" value="1"/>
</dbReference>
<evidence type="ECO:0000256" key="6">
    <source>
        <dbReference type="SAM" id="MobiDB-lite"/>
    </source>
</evidence>
<keyword evidence="7" id="KW-1133">Transmembrane helix</keyword>